<keyword evidence="2" id="KW-1185">Reference proteome</keyword>
<dbReference type="EMBL" id="JH795864">
    <property type="protein sequence ID" value="EJU01513.1"/>
    <property type="molecule type" value="Genomic_DNA"/>
</dbReference>
<evidence type="ECO:0000313" key="1">
    <source>
        <dbReference type="EMBL" id="EJU01513.1"/>
    </source>
</evidence>
<gene>
    <name evidence="1" type="ORF">DACRYDRAFT_108062</name>
</gene>
<proteinExistence type="predicted"/>
<sequence length="204" mass="21796">MRGLLPSILLGASLVYGLSLPILGGFSYQINGSIIAKYPSGGDTLCYFQIGACESQSLSMYASNFTADLSISGPQNLPCTEPLPNWNLDVQNFGGVLRRLISTAPYTPPADGIHESGIWIISPTMQITAAWTNTDGSNVNLGFAWDGVYVYATPNATGFAAEQNIEDGGDCLSVVELFFVPDCTGILIDIPGLLDWCIELPLHL</sequence>
<reference evidence="1 2" key="1">
    <citation type="journal article" date="2012" name="Science">
        <title>The Paleozoic origin of enzymatic lignin decomposition reconstructed from 31 fungal genomes.</title>
        <authorList>
            <person name="Floudas D."/>
            <person name="Binder M."/>
            <person name="Riley R."/>
            <person name="Barry K."/>
            <person name="Blanchette R.A."/>
            <person name="Henrissat B."/>
            <person name="Martinez A.T."/>
            <person name="Otillar R."/>
            <person name="Spatafora J.W."/>
            <person name="Yadav J.S."/>
            <person name="Aerts A."/>
            <person name="Benoit I."/>
            <person name="Boyd A."/>
            <person name="Carlson A."/>
            <person name="Copeland A."/>
            <person name="Coutinho P.M."/>
            <person name="de Vries R.P."/>
            <person name="Ferreira P."/>
            <person name="Findley K."/>
            <person name="Foster B."/>
            <person name="Gaskell J."/>
            <person name="Glotzer D."/>
            <person name="Gorecki P."/>
            <person name="Heitman J."/>
            <person name="Hesse C."/>
            <person name="Hori C."/>
            <person name="Igarashi K."/>
            <person name="Jurgens J.A."/>
            <person name="Kallen N."/>
            <person name="Kersten P."/>
            <person name="Kohler A."/>
            <person name="Kuees U."/>
            <person name="Kumar T.K.A."/>
            <person name="Kuo A."/>
            <person name="LaButti K."/>
            <person name="Larrondo L.F."/>
            <person name="Lindquist E."/>
            <person name="Ling A."/>
            <person name="Lombard V."/>
            <person name="Lucas S."/>
            <person name="Lundell T."/>
            <person name="Martin R."/>
            <person name="McLaughlin D.J."/>
            <person name="Morgenstern I."/>
            <person name="Morin E."/>
            <person name="Murat C."/>
            <person name="Nagy L.G."/>
            <person name="Nolan M."/>
            <person name="Ohm R.A."/>
            <person name="Patyshakuliyeva A."/>
            <person name="Rokas A."/>
            <person name="Ruiz-Duenas F.J."/>
            <person name="Sabat G."/>
            <person name="Salamov A."/>
            <person name="Samejima M."/>
            <person name="Schmutz J."/>
            <person name="Slot J.C."/>
            <person name="St John F."/>
            <person name="Stenlid J."/>
            <person name="Sun H."/>
            <person name="Sun S."/>
            <person name="Syed K."/>
            <person name="Tsang A."/>
            <person name="Wiebenga A."/>
            <person name="Young D."/>
            <person name="Pisabarro A."/>
            <person name="Eastwood D.C."/>
            <person name="Martin F."/>
            <person name="Cullen D."/>
            <person name="Grigoriev I.V."/>
            <person name="Hibbett D.S."/>
        </authorList>
    </citation>
    <scope>NUCLEOTIDE SEQUENCE [LARGE SCALE GENOMIC DNA]</scope>
    <source>
        <strain evidence="1 2">DJM-731 SS1</strain>
    </source>
</reference>
<dbReference type="GeneID" id="63683644"/>
<dbReference type="OrthoDB" id="10553933at2759"/>
<protein>
    <submittedName>
        <fullName evidence="1">Uncharacterized protein</fullName>
    </submittedName>
</protein>
<accession>M5GBW2</accession>
<name>M5GBW2_DACPD</name>
<evidence type="ECO:0000313" key="2">
    <source>
        <dbReference type="Proteomes" id="UP000030653"/>
    </source>
</evidence>
<dbReference type="HOGENOM" id="CLU_1343203_0_0_1"/>
<dbReference type="Proteomes" id="UP000030653">
    <property type="component" value="Unassembled WGS sequence"/>
</dbReference>
<dbReference type="AlphaFoldDB" id="M5GBW2"/>
<organism evidence="1 2">
    <name type="scientific">Dacryopinax primogenitus (strain DJM 731)</name>
    <name type="common">Brown rot fungus</name>
    <dbReference type="NCBI Taxonomy" id="1858805"/>
    <lineage>
        <taxon>Eukaryota</taxon>
        <taxon>Fungi</taxon>
        <taxon>Dikarya</taxon>
        <taxon>Basidiomycota</taxon>
        <taxon>Agaricomycotina</taxon>
        <taxon>Dacrymycetes</taxon>
        <taxon>Dacrymycetales</taxon>
        <taxon>Dacrymycetaceae</taxon>
        <taxon>Dacryopinax</taxon>
    </lineage>
</organism>
<dbReference type="RefSeq" id="XP_040628410.1">
    <property type="nucleotide sequence ID" value="XM_040768582.1"/>
</dbReference>